<keyword evidence="2" id="KW-1185">Reference proteome</keyword>
<sequence>MSGAVRKARESTCLVLIGLPAEVIDCDSRFAMFELSQERIALYRTGARLGVLRFLLDPNTTRR</sequence>
<dbReference type="AlphaFoldDB" id="A0A1A8XP08"/>
<evidence type="ECO:0000313" key="2">
    <source>
        <dbReference type="Proteomes" id="UP000199600"/>
    </source>
</evidence>
<gene>
    <name evidence="1" type="ORF">PROAA_20043</name>
</gene>
<protein>
    <submittedName>
        <fullName evidence="1">Uncharacterized protein</fullName>
    </submittedName>
</protein>
<reference evidence="1 2" key="1">
    <citation type="submission" date="2016-06" db="EMBL/GenBank/DDBJ databases">
        <authorList>
            <person name="Kjaerup R.B."/>
            <person name="Dalgaard T.S."/>
            <person name="Juul-Madsen H.R."/>
        </authorList>
    </citation>
    <scope>NUCLEOTIDE SEQUENCE [LARGE SCALE GENOMIC DNA]</scope>
    <source>
        <strain evidence="1">2</strain>
    </source>
</reference>
<name>A0A1A8XP08_9RHOO</name>
<dbReference type="EMBL" id="FLQY01000112">
    <property type="protein sequence ID" value="SBT06899.1"/>
    <property type="molecule type" value="Genomic_DNA"/>
</dbReference>
<proteinExistence type="predicted"/>
<organism evidence="1 2">
    <name type="scientific">Candidatus Propionivibrio aalborgensis</name>
    <dbReference type="NCBI Taxonomy" id="1860101"/>
    <lineage>
        <taxon>Bacteria</taxon>
        <taxon>Pseudomonadati</taxon>
        <taxon>Pseudomonadota</taxon>
        <taxon>Betaproteobacteria</taxon>
        <taxon>Rhodocyclales</taxon>
        <taxon>Rhodocyclaceae</taxon>
        <taxon>Propionivibrio</taxon>
    </lineage>
</organism>
<dbReference type="Proteomes" id="UP000199600">
    <property type="component" value="Unassembled WGS sequence"/>
</dbReference>
<accession>A0A1A8XP08</accession>
<evidence type="ECO:0000313" key="1">
    <source>
        <dbReference type="EMBL" id="SBT06899.1"/>
    </source>
</evidence>